<feature type="active site" description="Proton acceptor" evidence="8">
    <location>
        <position position="66"/>
    </location>
</feature>
<feature type="binding site" evidence="8">
    <location>
        <position position="214"/>
    </location>
    <ligand>
        <name>Zn(2+)</name>
        <dbReference type="ChEBI" id="CHEBI:29105"/>
        <label>2</label>
        <note>catalytic</note>
    </ligand>
</feature>
<name>A0A7Y0AAH0_9BACT</name>
<dbReference type="GO" id="GO:0008270">
    <property type="term" value="F:zinc ion binding"/>
    <property type="evidence" value="ECO:0007669"/>
    <property type="project" value="UniProtKB-UniRule"/>
</dbReference>
<dbReference type="NCBIfam" id="NF000801">
    <property type="entry name" value="PRK00055.1-3"/>
    <property type="match status" value="1"/>
</dbReference>
<feature type="binding site" evidence="8">
    <location>
        <position position="214"/>
    </location>
    <ligand>
        <name>Zn(2+)</name>
        <dbReference type="ChEBI" id="CHEBI:29105"/>
        <label>1</label>
        <note>catalytic</note>
    </ligand>
</feature>
<keyword evidence="6 8" id="KW-0378">Hydrolase</keyword>
<feature type="binding site" evidence="8">
    <location>
        <position position="67"/>
    </location>
    <ligand>
        <name>Zn(2+)</name>
        <dbReference type="ChEBI" id="CHEBI:29105"/>
        <label>2</label>
        <note>catalytic</note>
    </ligand>
</feature>
<protein>
    <recommendedName>
        <fullName evidence="8">Ribonuclease Z</fullName>
        <shortName evidence="8">RNase Z</shortName>
        <ecNumber evidence="8">3.1.26.11</ecNumber>
    </recommendedName>
    <alternativeName>
        <fullName evidence="8">tRNA 3 endonuclease</fullName>
    </alternativeName>
    <alternativeName>
        <fullName evidence="8">tRNase Z</fullName>
    </alternativeName>
</protein>
<keyword evidence="5 8" id="KW-0255">Endonuclease</keyword>
<keyword evidence="7 8" id="KW-0862">Zinc</keyword>
<gene>
    <name evidence="8" type="primary">rnz</name>
    <name evidence="9" type="ORF">HHL22_01005</name>
</gene>
<feature type="binding site" evidence="8">
    <location>
        <position position="142"/>
    </location>
    <ligand>
        <name>Zn(2+)</name>
        <dbReference type="ChEBI" id="CHEBI:29105"/>
        <label>1</label>
        <note>catalytic</note>
    </ligand>
</feature>
<dbReference type="PANTHER" id="PTHR46018">
    <property type="entry name" value="ZINC PHOSPHODIESTERASE ELAC PROTEIN 1"/>
    <property type="match status" value="1"/>
</dbReference>
<dbReference type="EMBL" id="JABBGH010000001">
    <property type="protein sequence ID" value="NML63775.1"/>
    <property type="molecule type" value="Genomic_DNA"/>
</dbReference>
<proteinExistence type="inferred from homology"/>
<accession>A0A7Y0AAH0</accession>
<sequence length="308" mass="34160">MNFELQILGSGSATPMVGRHPTAQVLAVGEGRYLLDCGEGTQLRLLEHRRRFSTLRVVFISHLHGDHFLGLFGLLSTMSMQGRQEPLLVVGPWGIEQMVTAVGLHSQQQLGYDVTFAPIDTEAHALVYEDALVRVHSLPMRHRVPCAGYLFEEQPRRARLLKERLPEGLLATELSQLAQGHDLPPNPATDRPVLLHAEVSVPAPAPRRYAFCSDTLYQPELAELVRGVELLYHEATFLDELRDRATQTHHSTARQAAELAQAAGVGQLLIGHFSSRYRQTEAHLLEAQALFPNTILATEGLEIVVGEK</sequence>
<evidence type="ECO:0000256" key="7">
    <source>
        <dbReference type="ARBA" id="ARBA00022833"/>
    </source>
</evidence>
<reference evidence="9 10" key="1">
    <citation type="submission" date="2020-04" db="EMBL/GenBank/DDBJ databases">
        <title>Hymenobacter polaris sp. nov., isolated from Arctic soil.</title>
        <authorList>
            <person name="Dahal R.H."/>
        </authorList>
    </citation>
    <scope>NUCLEOTIDE SEQUENCE [LARGE SCALE GENOMIC DNA]</scope>
    <source>
        <strain evidence="9 10">RP-2-7</strain>
    </source>
</reference>
<dbReference type="RefSeq" id="WP_169529116.1">
    <property type="nucleotide sequence ID" value="NZ_JABBGH010000001.1"/>
</dbReference>
<organism evidence="9 10">
    <name type="scientific">Hymenobacter polaris</name>
    <dbReference type="NCBI Taxonomy" id="2682546"/>
    <lineage>
        <taxon>Bacteria</taxon>
        <taxon>Pseudomonadati</taxon>
        <taxon>Bacteroidota</taxon>
        <taxon>Cytophagia</taxon>
        <taxon>Cytophagales</taxon>
        <taxon>Hymenobacteraceae</taxon>
        <taxon>Hymenobacter</taxon>
    </lineage>
</organism>
<evidence type="ECO:0000313" key="10">
    <source>
        <dbReference type="Proteomes" id="UP000559626"/>
    </source>
</evidence>
<evidence type="ECO:0000256" key="1">
    <source>
        <dbReference type="ARBA" id="ARBA00011738"/>
    </source>
</evidence>
<keyword evidence="4 8" id="KW-0479">Metal-binding</keyword>
<feature type="binding site" evidence="8">
    <location>
        <position position="66"/>
    </location>
    <ligand>
        <name>Zn(2+)</name>
        <dbReference type="ChEBI" id="CHEBI:29105"/>
        <label>2</label>
        <note>catalytic</note>
    </ligand>
</feature>
<comment type="similarity">
    <text evidence="8">Belongs to the RNase Z family.</text>
</comment>
<keyword evidence="3 8" id="KW-0540">Nuclease</keyword>
<comment type="caution">
    <text evidence="9">The sequence shown here is derived from an EMBL/GenBank/DDBJ whole genome shotgun (WGS) entry which is preliminary data.</text>
</comment>
<dbReference type="Proteomes" id="UP000559626">
    <property type="component" value="Unassembled WGS sequence"/>
</dbReference>
<comment type="subunit">
    <text evidence="1 8">Homodimer.</text>
</comment>
<dbReference type="Pfam" id="PF23023">
    <property type="entry name" value="Anti-Pycsar_Apyc1"/>
    <property type="match status" value="1"/>
</dbReference>
<dbReference type="PANTHER" id="PTHR46018:SF2">
    <property type="entry name" value="ZINC PHOSPHODIESTERASE ELAC PROTEIN 1"/>
    <property type="match status" value="1"/>
</dbReference>
<comment type="catalytic activity">
    <reaction evidence="8">
        <text>Endonucleolytic cleavage of RNA, removing extra 3' nucleotides from tRNA precursor, generating 3' termini of tRNAs. A 3'-hydroxy group is left at the tRNA terminus and a 5'-phosphoryl group is left at the trailer molecule.</text>
        <dbReference type="EC" id="3.1.26.11"/>
    </reaction>
</comment>
<feature type="binding site" evidence="8">
    <location>
        <position position="62"/>
    </location>
    <ligand>
        <name>Zn(2+)</name>
        <dbReference type="ChEBI" id="CHEBI:29105"/>
        <label>1</label>
        <note>catalytic</note>
    </ligand>
</feature>
<evidence type="ECO:0000256" key="8">
    <source>
        <dbReference type="HAMAP-Rule" id="MF_01818"/>
    </source>
</evidence>
<feature type="binding site" evidence="8">
    <location>
        <position position="64"/>
    </location>
    <ligand>
        <name>Zn(2+)</name>
        <dbReference type="ChEBI" id="CHEBI:29105"/>
        <label>1</label>
        <note>catalytic</note>
    </ligand>
</feature>
<evidence type="ECO:0000313" key="9">
    <source>
        <dbReference type="EMBL" id="NML63775.1"/>
    </source>
</evidence>
<evidence type="ECO:0000256" key="4">
    <source>
        <dbReference type="ARBA" id="ARBA00022723"/>
    </source>
</evidence>
<feature type="binding site" evidence="8">
    <location>
        <position position="272"/>
    </location>
    <ligand>
        <name>Zn(2+)</name>
        <dbReference type="ChEBI" id="CHEBI:29105"/>
        <label>2</label>
        <note>catalytic</note>
    </ligand>
</feature>
<evidence type="ECO:0000256" key="2">
    <source>
        <dbReference type="ARBA" id="ARBA00022694"/>
    </source>
</evidence>
<dbReference type="InterPro" id="IPR036866">
    <property type="entry name" value="RibonucZ/Hydroxyglut_hydro"/>
</dbReference>
<evidence type="ECO:0000256" key="5">
    <source>
        <dbReference type="ARBA" id="ARBA00022759"/>
    </source>
</evidence>
<dbReference type="SUPFAM" id="SSF56281">
    <property type="entry name" value="Metallo-hydrolase/oxidoreductase"/>
    <property type="match status" value="1"/>
</dbReference>
<dbReference type="HAMAP" id="MF_01818">
    <property type="entry name" value="RNase_Z_BN"/>
    <property type="match status" value="1"/>
</dbReference>
<dbReference type="Gene3D" id="3.60.15.10">
    <property type="entry name" value="Ribonuclease Z/Hydroxyacylglutathione hydrolase-like"/>
    <property type="match status" value="1"/>
</dbReference>
<dbReference type="InterPro" id="IPR013471">
    <property type="entry name" value="RNase_Z/BN"/>
</dbReference>
<dbReference type="CDD" id="cd07717">
    <property type="entry name" value="RNaseZ_ZiPD-like_MBL-fold"/>
    <property type="match status" value="1"/>
</dbReference>
<keyword evidence="2 8" id="KW-0819">tRNA processing</keyword>
<comment type="cofactor">
    <cofactor evidence="8">
        <name>Zn(2+)</name>
        <dbReference type="ChEBI" id="CHEBI:29105"/>
    </cofactor>
    <text evidence="8">Binds 2 Zn(2+) ions.</text>
</comment>
<dbReference type="AlphaFoldDB" id="A0A7Y0AAH0"/>
<evidence type="ECO:0000256" key="6">
    <source>
        <dbReference type="ARBA" id="ARBA00022801"/>
    </source>
</evidence>
<keyword evidence="10" id="KW-1185">Reference proteome</keyword>
<dbReference type="EC" id="3.1.26.11" evidence="8"/>
<evidence type="ECO:0000256" key="3">
    <source>
        <dbReference type="ARBA" id="ARBA00022722"/>
    </source>
</evidence>
<comment type="function">
    <text evidence="8">Zinc phosphodiesterase, which displays some tRNA 3'-processing endonuclease activity. Probably involved in tRNA maturation, by removing a 3'-trailer from precursor tRNA.</text>
</comment>
<dbReference type="GO" id="GO:0042781">
    <property type="term" value="F:3'-tRNA processing endoribonuclease activity"/>
    <property type="evidence" value="ECO:0007669"/>
    <property type="project" value="UniProtKB-UniRule"/>
</dbReference>